<dbReference type="GO" id="GO:0005737">
    <property type="term" value="C:cytoplasm"/>
    <property type="evidence" value="ECO:0007669"/>
    <property type="project" value="UniProtKB-SubCell"/>
</dbReference>
<evidence type="ECO:0000313" key="9">
    <source>
        <dbReference type="EMBL" id="SFG81729.1"/>
    </source>
</evidence>
<evidence type="ECO:0000256" key="7">
    <source>
        <dbReference type="SAM" id="MobiDB-lite"/>
    </source>
</evidence>
<dbReference type="SUPFAM" id="SSF46955">
    <property type="entry name" value="Putative DNA-binding domain"/>
    <property type="match status" value="1"/>
</dbReference>
<feature type="domain" description="HTH merR-type" evidence="8">
    <location>
        <begin position="4"/>
        <end position="73"/>
    </location>
</feature>
<evidence type="ECO:0000256" key="1">
    <source>
        <dbReference type="ARBA" id="ARBA00004496"/>
    </source>
</evidence>
<dbReference type="GO" id="GO:0005507">
    <property type="term" value="F:copper ion binding"/>
    <property type="evidence" value="ECO:0007669"/>
    <property type="project" value="InterPro"/>
</dbReference>
<gene>
    <name evidence="9" type="ORF">SAMN05192565_11261</name>
</gene>
<dbReference type="GO" id="GO:0003677">
    <property type="term" value="F:DNA binding"/>
    <property type="evidence" value="ECO:0007669"/>
    <property type="project" value="UniProtKB-KW"/>
</dbReference>
<dbReference type="GO" id="GO:0003700">
    <property type="term" value="F:DNA-binding transcription factor activity"/>
    <property type="evidence" value="ECO:0007669"/>
    <property type="project" value="InterPro"/>
</dbReference>
<comment type="subcellular location">
    <subcellularLocation>
        <location evidence="1">Cytoplasm</location>
    </subcellularLocation>
</comment>
<dbReference type="CDD" id="cd01108">
    <property type="entry name" value="HTH_CueR"/>
    <property type="match status" value="1"/>
</dbReference>
<evidence type="ECO:0000256" key="4">
    <source>
        <dbReference type="ARBA" id="ARBA00023125"/>
    </source>
</evidence>
<dbReference type="InterPro" id="IPR015358">
    <property type="entry name" value="Tscrpt_reg_MerR_DNA-bd"/>
</dbReference>
<dbReference type="PRINTS" id="PR00040">
    <property type="entry name" value="HTHMERR"/>
</dbReference>
<dbReference type="GO" id="GO:0045893">
    <property type="term" value="P:positive regulation of DNA-templated transcription"/>
    <property type="evidence" value="ECO:0007669"/>
    <property type="project" value="InterPro"/>
</dbReference>
<evidence type="ECO:0000256" key="6">
    <source>
        <dbReference type="SAM" id="Coils"/>
    </source>
</evidence>
<dbReference type="AlphaFoldDB" id="A0A1I2UZX7"/>
<protein>
    <submittedName>
        <fullName evidence="9">Cu(I)-responsive transcriptional regulator</fullName>
    </submittedName>
</protein>
<dbReference type="InterPro" id="IPR009061">
    <property type="entry name" value="DNA-bd_dom_put_sf"/>
</dbReference>
<keyword evidence="4" id="KW-0238">DNA-binding</keyword>
<name>A0A1I2UZX7_9HYPH</name>
<evidence type="ECO:0000256" key="3">
    <source>
        <dbReference type="ARBA" id="ARBA00023015"/>
    </source>
</evidence>
<dbReference type="PANTHER" id="PTHR30204">
    <property type="entry name" value="REDOX-CYCLING DRUG-SENSING TRANSCRIPTIONAL ACTIVATOR SOXR"/>
    <property type="match status" value="1"/>
</dbReference>
<dbReference type="InterPro" id="IPR000551">
    <property type="entry name" value="MerR-type_HTH_dom"/>
</dbReference>
<dbReference type="Gene3D" id="1.10.1660.10">
    <property type="match status" value="1"/>
</dbReference>
<feature type="coiled-coil region" evidence="6">
    <location>
        <begin position="85"/>
        <end position="112"/>
    </location>
</feature>
<reference evidence="10" key="1">
    <citation type="submission" date="2016-10" db="EMBL/GenBank/DDBJ databases">
        <authorList>
            <person name="Varghese N."/>
            <person name="Submissions S."/>
        </authorList>
    </citation>
    <scope>NUCLEOTIDE SEQUENCE [LARGE SCALE GENOMIC DNA]</scope>
    <source>
        <strain evidence="10">Gh-105</strain>
    </source>
</reference>
<keyword evidence="2" id="KW-0963">Cytoplasm</keyword>
<feature type="compositionally biased region" description="Low complexity" evidence="7">
    <location>
        <begin position="138"/>
        <end position="165"/>
    </location>
</feature>
<dbReference type="PROSITE" id="PS50937">
    <property type="entry name" value="HTH_MERR_2"/>
    <property type="match status" value="1"/>
</dbReference>
<evidence type="ECO:0000259" key="8">
    <source>
        <dbReference type="PROSITE" id="PS50937"/>
    </source>
</evidence>
<evidence type="ECO:0000256" key="2">
    <source>
        <dbReference type="ARBA" id="ARBA00022490"/>
    </source>
</evidence>
<dbReference type="EMBL" id="FOPM01000012">
    <property type="protein sequence ID" value="SFG81729.1"/>
    <property type="molecule type" value="Genomic_DNA"/>
</dbReference>
<dbReference type="PANTHER" id="PTHR30204:SF94">
    <property type="entry name" value="HEAVY METAL-DEPENDENT TRANSCRIPTIONAL REGULATOR HI_0293-RELATED"/>
    <property type="match status" value="1"/>
</dbReference>
<dbReference type="NCBIfam" id="TIGR02044">
    <property type="entry name" value="CueR"/>
    <property type="match status" value="1"/>
</dbReference>
<evidence type="ECO:0000313" key="10">
    <source>
        <dbReference type="Proteomes" id="UP000199229"/>
    </source>
</evidence>
<dbReference type="Proteomes" id="UP000199229">
    <property type="component" value="Unassembled WGS sequence"/>
</dbReference>
<organism evidence="9 10">
    <name type="scientific">Methylobacterium gossipiicola</name>
    <dbReference type="NCBI Taxonomy" id="582675"/>
    <lineage>
        <taxon>Bacteria</taxon>
        <taxon>Pseudomonadati</taxon>
        <taxon>Pseudomonadota</taxon>
        <taxon>Alphaproteobacteria</taxon>
        <taxon>Hyphomicrobiales</taxon>
        <taxon>Methylobacteriaceae</taxon>
        <taxon>Methylobacterium</taxon>
    </lineage>
</organism>
<keyword evidence="3" id="KW-0805">Transcription regulation</keyword>
<evidence type="ECO:0000256" key="5">
    <source>
        <dbReference type="ARBA" id="ARBA00023163"/>
    </source>
</evidence>
<dbReference type="SMART" id="SM00422">
    <property type="entry name" value="HTH_MERR"/>
    <property type="match status" value="1"/>
</dbReference>
<dbReference type="Pfam" id="PF00376">
    <property type="entry name" value="MerR"/>
    <property type="match status" value="1"/>
</dbReference>
<dbReference type="STRING" id="582675.SAMN05192565_11261"/>
<sequence>MGIVMNIGQAADASGVSAKMIRHYESIGLVPQADRRDSGYRDYDPEDVHRLSFVRRARDLGFPLERIRVLLGLWGDPTRSSAEVKALALTHIEELEEKARHLQEMADVLRGLADACDGDGRPHCPIIEGLEAGSVPASSPSGERLISRSSSTSLPSRRSPSPGRR</sequence>
<keyword evidence="6" id="KW-0175">Coiled coil</keyword>
<dbReference type="InterPro" id="IPR011789">
    <property type="entry name" value="CueR"/>
</dbReference>
<keyword evidence="10" id="KW-1185">Reference proteome</keyword>
<feature type="region of interest" description="Disordered" evidence="7">
    <location>
        <begin position="127"/>
        <end position="165"/>
    </location>
</feature>
<dbReference type="InterPro" id="IPR047057">
    <property type="entry name" value="MerR_fam"/>
</dbReference>
<dbReference type="PROSITE" id="PS00552">
    <property type="entry name" value="HTH_MERR_1"/>
    <property type="match status" value="1"/>
</dbReference>
<keyword evidence="5" id="KW-0804">Transcription</keyword>
<proteinExistence type="predicted"/>
<accession>A0A1I2UZX7</accession>
<dbReference type="Pfam" id="PF09278">
    <property type="entry name" value="MerR-DNA-bind"/>
    <property type="match status" value="1"/>
</dbReference>